<protein>
    <submittedName>
        <fullName evidence="2">Uncharacterized protein</fullName>
    </submittedName>
</protein>
<feature type="chain" id="PRO_5045306994" evidence="1">
    <location>
        <begin position="31"/>
        <end position="285"/>
    </location>
</feature>
<gene>
    <name evidence="2" type="ORF">NQV15_00410</name>
</gene>
<name>A0ABY5M9K7_9ACTN</name>
<evidence type="ECO:0000256" key="1">
    <source>
        <dbReference type="SAM" id="SignalP"/>
    </source>
</evidence>
<proteinExistence type="predicted"/>
<evidence type="ECO:0000313" key="3">
    <source>
        <dbReference type="Proteomes" id="UP001316184"/>
    </source>
</evidence>
<feature type="signal peptide" evidence="1">
    <location>
        <begin position="1"/>
        <end position="30"/>
    </location>
</feature>
<dbReference type="RefSeq" id="WP_232402691.1">
    <property type="nucleotide sequence ID" value="NZ_CP102173.1"/>
</dbReference>
<keyword evidence="3" id="KW-1185">Reference proteome</keyword>
<evidence type="ECO:0000313" key="2">
    <source>
        <dbReference type="EMBL" id="UUP13809.1"/>
    </source>
</evidence>
<reference evidence="2 3" key="1">
    <citation type="submission" date="2022-08" db="EMBL/GenBank/DDBJ databases">
        <title>novel species in genus Aeromicrobium.</title>
        <authorList>
            <person name="Ye L."/>
        </authorList>
    </citation>
    <scope>NUCLEOTIDE SEQUENCE [LARGE SCALE GENOMIC DNA]</scope>
    <source>
        <strain evidence="3">zg-Y1379</strain>
    </source>
</reference>
<keyword evidence="1" id="KW-0732">Signal</keyword>
<sequence>MRTTFWTRSLIAMTSLVIGSAVLTAAPATAAGPPGVTKESAMLAINGFREAAAPGGSGWVQPEATGAARDILAASCNLAAGEIVDDLLVEPATTRAVVDGMLAAAFIVDADDEFVRVCLVGVTVATFFANRLSGSATVTADVYLGSASATTRTSVHSSVSGDVSVTAPLSVPASDEIDQAMFSATGNRMSDQTTQTWVNHRKTSAQRKAATKAYTKKLAAAKKSFTKATKKAGSSASKKAAAKKAYARKKKIAKAAYTKATATTRTLRTRTVTSHSPFAIVTPWL</sequence>
<accession>A0ABY5M9K7</accession>
<dbReference type="EMBL" id="CP102173">
    <property type="protein sequence ID" value="UUP13809.1"/>
    <property type="molecule type" value="Genomic_DNA"/>
</dbReference>
<organism evidence="2 3">
    <name type="scientific">Aeromicrobium wangtongii</name>
    <dbReference type="NCBI Taxonomy" id="2969247"/>
    <lineage>
        <taxon>Bacteria</taxon>
        <taxon>Bacillati</taxon>
        <taxon>Actinomycetota</taxon>
        <taxon>Actinomycetes</taxon>
        <taxon>Propionibacteriales</taxon>
        <taxon>Nocardioidaceae</taxon>
        <taxon>Aeromicrobium</taxon>
    </lineage>
</organism>
<dbReference type="Proteomes" id="UP001316184">
    <property type="component" value="Chromosome"/>
</dbReference>